<dbReference type="OrthoDB" id="3695526at2"/>
<keyword evidence="2" id="KW-1185">Reference proteome</keyword>
<comment type="caution">
    <text evidence="1">The sequence shown here is derived from an EMBL/GenBank/DDBJ whole genome shotgun (WGS) entry which is preliminary data.</text>
</comment>
<evidence type="ECO:0000313" key="2">
    <source>
        <dbReference type="Proteomes" id="UP000295444"/>
    </source>
</evidence>
<dbReference type="RefSeq" id="WP_133851164.1">
    <property type="nucleotide sequence ID" value="NZ_SNXZ01000003.1"/>
</dbReference>
<name>A0A4R6SG41_LABRH</name>
<reference evidence="1 2" key="1">
    <citation type="submission" date="2019-03" db="EMBL/GenBank/DDBJ databases">
        <title>Genomic Encyclopedia of Type Strains, Phase IV (KMG-IV): sequencing the most valuable type-strain genomes for metagenomic binning, comparative biology and taxonomic classification.</title>
        <authorList>
            <person name="Goeker M."/>
        </authorList>
    </citation>
    <scope>NUCLEOTIDE SEQUENCE [LARGE SCALE GENOMIC DNA]</scope>
    <source>
        <strain evidence="1 2">DSM 45361</strain>
    </source>
</reference>
<dbReference type="Proteomes" id="UP000295444">
    <property type="component" value="Unassembled WGS sequence"/>
</dbReference>
<sequence>MRAVALVLGLVLLAACGPDEGNGPWSDGAEQAPAGATIGGTSGPCPLPVTMTIAKGWKAAGVPAGTGSMGDAALACEVDAKPAGHLGFLRIYVTGSPVEPKNLLKAVVAKSKQVNGEQYRESKPGVELTYLSDVGGDQVRSRAYAATVNGRTVLVVLDAFDSEEYDAMIGAYLLAQHTIR</sequence>
<dbReference type="PROSITE" id="PS51257">
    <property type="entry name" value="PROKAR_LIPOPROTEIN"/>
    <property type="match status" value="1"/>
</dbReference>
<organism evidence="1 2">
    <name type="scientific">Labedaea rhizosphaerae</name>
    <dbReference type="NCBI Taxonomy" id="598644"/>
    <lineage>
        <taxon>Bacteria</taxon>
        <taxon>Bacillati</taxon>
        <taxon>Actinomycetota</taxon>
        <taxon>Actinomycetes</taxon>
        <taxon>Pseudonocardiales</taxon>
        <taxon>Pseudonocardiaceae</taxon>
        <taxon>Labedaea</taxon>
    </lineage>
</organism>
<dbReference type="InterPro" id="IPR044058">
    <property type="entry name" value="Lipoprotein_23"/>
</dbReference>
<dbReference type="AlphaFoldDB" id="A0A4R6SG41"/>
<proteinExistence type="predicted"/>
<evidence type="ECO:0000313" key="1">
    <source>
        <dbReference type="EMBL" id="TDP98056.1"/>
    </source>
</evidence>
<accession>A0A4R6SG41</accession>
<dbReference type="EMBL" id="SNXZ01000003">
    <property type="protein sequence ID" value="TDP98056.1"/>
    <property type="molecule type" value="Genomic_DNA"/>
</dbReference>
<gene>
    <name evidence="1" type="ORF">EV186_1031036</name>
</gene>
<dbReference type="Pfam" id="PF18966">
    <property type="entry name" value="Lipoprotein_23"/>
    <property type="match status" value="1"/>
</dbReference>
<protein>
    <submittedName>
        <fullName evidence="1">Uncharacterized protein</fullName>
    </submittedName>
</protein>